<keyword evidence="1 4" id="KW-0732">Signal</keyword>
<accession>B9XNA0</accession>
<dbReference type="NCBIfam" id="NF012211">
    <property type="entry name" value="tand_rpt_95"/>
    <property type="match status" value="1"/>
</dbReference>
<dbReference type="SUPFAM" id="SSF49313">
    <property type="entry name" value="Cadherin-like"/>
    <property type="match status" value="1"/>
</dbReference>
<dbReference type="SUPFAM" id="SSF51126">
    <property type="entry name" value="Pectin lyase-like"/>
    <property type="match status" value="1"/>
</dbReference>
<dbReference type="GO" id="GO:0005509">
    <property type="term" value="F:calcium ion binding"/>
    <property type="evidence" value="ECO:0007669"/>
    <property type="project" value="InterPro"/>
</dbReference>
<dbReference type="InterPro" id="IPR013519">
    <property type="entry name" value="Int_alpha_beta-p"/>
</dbReference>
<evidence type="ECO:0000313" key="7">
    <source>
        <dbReference type="Proteomes" id="UP000003688"/>
    </source>
</evidence>
<dbReference type="PANTHER" id="PTHR36220:SF1">
    <property type="entry name" value="GAMMA TUBULIN COMPLEX COMPONENT C-TERMINAL DOMAIN-CONTAINING PROTEIN"/>
    <property type="match status" value="1"/>
</dbReference>
<evidence type="ECO:0000313" key="6">
    <source>
        <dbReference type="EMBL" id="EEF58653.1"/>
    </source>
</evidence>
<evidence type="ECO:0000256" key="2">
    <source>
        <dbReference type="ARBA" id="ARBA00022737"/>
    </source>
</evidence>
<dbReference type="Gene3D" id="2.60.40.3440">
    <property type="match status" value="3"/>
</dbReference>
<dbReference type="Gene3D" id="2.60.40.2810">
    <property type="match status" value="1"/>
</dbReference>
<dbReference type="InterPro" id="IPR028994">
    <property type="entry name" value="Integrin_alpha_N"/>
</dbReference>
<dbReference type="InterPro" id="IPR040853">
    <property type="entry name" value="RapA2_cadherin-like"/>
</dbReference>
<dbReference type="STRING" id="320771.Cflav_PD1554"/>
<feature type="chain" id="PRO_5002894492" evidence="4">
    <location>
        <begin position="38"/>
        <end position="3281"/>
    </location>
</feature>
<dbReference type="EMBL" id="ABOX02000039">
    <property type="protein sequence ID" value="EEF58653.1"/>
    <property type="molecule type" value="Genomic_DNA"/>
</dbReference>
<dbReference type="InterPro" id="IPR013517">
    <property type="entry name" value="FG-GAP"/>
</dbReference>
<dbReference type="Pfam" id="PF17803">
    <property type="entry name" value="Cadherin_4"/>
    <property type="match status" value="4"/>
</dbReference>
<dbReference type="Gene3D" id="2.130.10.130">
    <property type="entry name" value="Integrin alpha, N-terminal"/>
    <property type="match status" value="2"/>
</dbReference>
<dbReference type="Pfam" id="PF17963">
    <property type="entry name" value="Big_9"/>
    <property type="match status" value="6"/>
</dbReference>
<protein>
    <submittedName>
        <fullName evidence="6">Outer membrane adhesin like protein</fullName>
    </submittedName>
</protein>
<dbReference type="InterPro" id="IPR013783">
    <property type="entry name" value="Ig-like_fold"/>
</dbReference>
<keyword evidence="3" id="KW-0325">Glycoprotein</keyword>
<reference evidence="6 7" key="1">
    <citation type="journal article" date="2011" name="J. Bacteriol.">
        <title>Genome sequence of 'Pedosphaera parvula' Ellin514, an aerobic Verrucomicrobial isolate from pasture soil.</title>
        <authorList>
            <person name="Kant R."/>
            <person name="van Passel M.W."/>
            <person name="Sangwan P."/>
            <person name="Palva A."/>
            <person name="Lucas S."/>
            <person name="Copeland A."/>
            <person name="Lapidus A."/>
            <person name="Glavina Del Rio T."/>
            <person name="Dalin E."/>
            <person name="Tice H."/>
            <person name="Bruce D."/>
            <person name="Goodwin L."/>
            <person name="Pitluck S."/>
            <person name="Chertkov O."/>
            <person name="Larimer F.W."/>
            <person name="Land M.L."/>
            <person name="Hauser L."/>
            <person name="Brettin T.S."/>
            <person name="Detter J.C."/>
            <person name="Han S."/>
            <person name="de Vos W.M."/>
            <person name="Janssen P.H."/>
            <person name="Smidt H."/>
        </authorList>
    </citation>
    <scope>NUCLEOTIDE SEQUENCE [LARGE SCALE GENOMIC DNA]</scope>
    <source>
        <strain evidence="6 7">Ellin514</strain>
    </source>
</reference>
<comment type="caution">
    <text evidence="6">The sequence shown here is derived from an EMBL/GenBank/DDBJ whole genome shotgun (WGS) entry which is preliminary data.</text>
</comment>
<dbReference type="InterPro" id="IPR015919">
    <property type="entry name" value="Cadherin-like_sf"/>
</dbReference>
<dbReference type="SMART" id="SM00736">
    <property type="entry name" value="CADG"/>
    <property type="match status" value="1"/>
</dbReference>
<dbReference type="NCBIfam" id="TIGR01965">
    <property type="entry name" value="VCBS_repeat"/>
    <property type="match status" value="1"/>
</dbReference>
<dbReference type="SMART" id="SM00191">
    <property type="entry name" value="Int_alpha"/>
    <property type="match status" value="7"/>
</dbReference>
<dbReference type="InterPro" id="IPR006644">
    <property type="entry name" value="Cadg"/>
</dbReference>
<keyword evidence="7" id="KW-1185">Reference proteome</keyword>
<sequence precursor="true">MNLTAMKQRYSLKCLFPSKFALLALLCLLCAPGLIMAAGTNAPTIVATAANSTINDNQNRRPFPGSAVIDDADNDQVTVTITVSPSNGGSFQSTNGLSNVGGTYTISQRSTSSATSFLQDRLVFVPTINQIPIGSSQTFTFTVYVTDSTGLFSSTNSNTFVTVNPVNDAPTIAGTAARSTTDKVTIAPFPNVTLSDVDNSGTQQVTVTVFQDDLAKGTILLNASGFNSSNGTNTFTGTPAAATTAIKALTYQPTQNRKPVGSTETTTFTIIVSDSELSDIDTSTIISTSVNDAPTLTGLTATHQPVATGRSITPFANAIISDPDPNDTSTNVLGQSLTLIVQLQGSNPGGQLQGDNITGNTYIASGISQTEATTRLRSLLYTAQSLPIVGTNSVGFTVTVTDTFNAGATNTTTVVDVYTPVSPPGLTGTRADQRVNDNSTITPFSNVSIQSFNAGAFSVILQLDSDSKGELVNLGGFSKSTSTTPNSYIFSGTSEAATAAIRQMLFQPTNNRINGSTNETTYVTVTLVDGGVTNVPDTTTSIIVTPVNDAPSIQGISALATIPDTSSSAPFPTVLITDVDELGNQQLTVTVHLDDNAKGTFNTNSLAVSGFVSNAGNYTFSGSPASATAAIKQLVFVPTPHRLPVGLTENTTFAITVDDGHGGIVANSSTIIRVAALNGGPVVSVPNVQPVSLPVAPPVKPLGLVSIEAPQNVTVTLQLTNATWGSFNATSLATNGFTNSAVGTYVFGGSASNATVALGNIEFLPNTNLAIGTAIYFTIGAQDTTGNSASANLAITFRQNQRSIIVTKTTDYDPNDSSVPDSQKYGTLRKAVADAGSNDHITFDLRSSDPGLPDYPTIIRLKRTLFLNKNVIFDGPGANLLTLSGDTDGDGIADVQLFQVNAQVTINRLSFTKGQHSFSGGAFEVNQGGSLKLSYCAVTDSSASVWGGGIDVNGGSIYLDHCLIKGNSTSASSGQGGGGISIYSDLPCVIANTTFSGNRQLSGGGLGGGAMYVEDLDPGVELDVFVVNSTFHENTDAAGHGTSIRPNVFNTVVQLQNTIVADGQGKNLEMDQSGAIISLGGNISDDATSSIFSAGGAPVATTILDQFSDFTNSIPSLLTLTNYGGPTLTYALGQTSVAIGSAVSNTPSAAFFDTLGTDQRGFIRDSSPDIGAFELNASKRIIIEEIQFAPAPPNTNDEFIEFYVPRDSTALNLAGYQVYVGGALRHTFASQNLNPGEALVLFSQNAVSTVVPGGVYKQIATNNLLLDNLAGTVTLKNTSNQTVLEISYVGSFTSSDPNDPGFLTATNQSLVLSPQFQGVYLPYQRVVQKEGGRIPNPGEFANPGYDASGNPLAIGNAPPRAFNDVASTDAATILQAVPVLANDFDPDSMDVIRVVGVGVTNAVDFGVTNVSAYSALGALLTINNSPQSGASISYDPTASAFIHSLPAGSNVVDTFQYTILDSSNGVDHVRGAIQSDINQNLVKATATVTVNITGVNFAPTPQDDDVNSSPVLTTQEDTVLDFTTANSIQSNDTDPNSDDNSSTLKIISVQSVPAYSNSLQTVSALGAFVTLDIRFNRNETHITYDPRGSAILNALGQGQTASDTFYYSVMDRYGAIGTAAIHVTVTGVNDVPTANPDSFATDEETPLILPWTALTSNDTDPDTGIINPMPTQLQITAVTPLSALGASVQIVGTNVIYDPTVSSNLNALARKEVVVDTFTCTVGDGYGGFSNAVVSVTVTGVNDAPIGTDDHYTANEKSLLVVSGPGVLSNDHDPDVNGVLPDDTLRVIPFLGKTTIGGAVVTMNPDGSFIYDPQGAFSWLKEGATTNDSFAYTVTDHSLTIANDDVFSLQGGSGGSLLPVLANDALLSQAGGSLSVVGLGAPSAGGTVAIAAQGKAVLYTPQLNFVGTDTFTYTISDGIGGTDTATVKVLISGSQLNANADAFVVAKGTSVNLDLLANDNILPVSGAAISITSVGGTDKGGLVSLNGTGPNNLIAYTPASTNVYPYVETFSYVITSGSLQTTGAVAVTVVDRNNTLAANDDNFVVVAGGGNNIFDVLANDQILPGGNTNLSIVSIQTNGLVGTISINSAHNRLVYKPAVGLTNHQEPFIFYTISDGAGGTATASVSIKVQPSGLFANDDVFAVMKGSANNTLSVIVNDAELPNLGQNLYISGIGIGTNAPNKGGAVAINGAGKGLLYTPATGFTGEELFTYEISDGTSTRALGHVRVKVMDTTTISSAPDAYTVGRDSANNTLAVLKNDYLLPRTPGSLTITGLKTNGLIGSVAISGGGSNNTLVYTPKAGFIGKETFGYEFVDGQGDKGTNILTVTVGGLIALNDSFSVLSGTATNILDVLANDLGFPDSTGVRPISGLGAPDHGGIVTTNSSATMVLYTPAPGFVGAEHFGYQSKDDSGAVVSGNVTVRVIRAGSDRDTRMVTITVIGVNDVPQIVGTGTNQITDKQVVQPFANVTISDLDEYGLQPLTVSVAMDNAVKGSLQSLGGFVNAGPGFYTYHGVGSNITTAIRGLVFVPTQNRITVPTTEAAVFTITVDDGYVVQPVVNASSVVNVTAADDAPTIAGTVAGQTVYQRSSIKPFAGVVIGDLDDFQLQPLKVTVTLDNAIKGNLTSLGGFVSLGGGVYTLGSTNAGVTAAAATTAMRGLIFNPTTAGRVTPSSPETTRFTIQVEDNFAAPVVDNTTTVIAMHPFTGRVVAGDHANPALFGASVGASRNVVVVGAPHDSLNGGTGSAYLFGRSQDGLNTWTQIKKLLPGGGTASDEFGYSAAIYGDIVVVGARYGDEKGLNAGSAYIFSRNQGGSNQWGQVKKLLASDGFAGAVFGSAVAVSGDTVVIGAPMTVGQSGIGFGAYIFSRNQGGSNQWGQVTKLLPSDGKPFDLFGTSVSIDGDTIVVGSPGSDGPLAGSSPDYGGAYVFARNQGGLGQWGQVKKLVGTDTIANDRFGSSVTVNLDTIVAGSPGADGAAGVDYGAAYIFGRNQGGNGQWGQARKLTAVDGFISDSFGSAVSLDGDRIIVGAALADHNGVDSGVAYLYGRNQGGSNQWGQLDGFLPVGVGAGDNFGSSVSLSQGTIAMGAPNGFDGATRFGTAFMFRVEFDNAPSLSTPIPNQFATVNVPYSFTLPSATFADADTGDGFSLSLGTGSPLPAWLAFDPATGTFSGTPDAPGTYVISVIATDSAGQARTGQMNLSVSTVVPNVFSLLSVTVQPNSFGQTATIVMAGNPGITYRLQRTAALQGNSTVWTDLNSAVADSNGIVVFYDVNAPAQSFYRATFP</sequence>
<name>B9XNA0_PEDPL</name>
<gene>
    <name evidence="6" type="ORF">Cflav_PD1554</name>
</gene>
<evidence type="ECO:0000256" key="4">
    <source>
        <dbReference type="SAM" id="SignalP"/>
    </source>
</evidence>
<evidence type="ECO:0000256" key="1">
    <source>
        <dbReference type="ARBA" id="ARBA00022729"/>
    </source>
</evidence>
<dbReference type="Pfam" id="PF14312">
    <property type="entry name" value="FG-GAP_2"/>
    <property type="match status" value="6"/>
</dbReference>
<evidence type="ECO:0000256" key="3">
    <source>
        <dbReference type="ARBA" id="ARBA00023180"/>
    </source>
</evidence>
<dbReference type="InterPro" id="IPR010221">
    <property type="entry name" value="VCBS_dom"/>
</dbReference>
<dbReference type="PANTHER" id="PTHR36220">
    <property type="entry name" value="UNNAMED PRODUCT"/>
    <property type="match status" value="1"/>
</dbReference>
<dbReference type="Pfam" id="PF05345">
    <property type="entry name" value="He_PIG"/>
    <property type="match status" value="1"/>
</dbReference>
<dbReference type="NCBIfam" id="NF041518">
    <property type="entry name" value="choice_anch_Q"/>
    <property type="match status" value="1"/>
</dbReference>
<dbReference type="Proteomes" id="UP000003688">
    <property type="component" value="Unassembled WGS sequence"/>
</dbReference>
<dbReference type="GO" id="GO:0016020">
    <property type="term" value="C:membrane"/>
    <property type="evidence" value="ECO:0007669"/>
    <property type="project" value="InterPro"/>
</dbReference>
<dbReference type="Gene3D" id="2.60.40.10">
    <property type="entry name" value="Immunoglobulins"/>
    <property type="match status" value="1"/>
</dbReference>
<dbReference type="InterPro" id="IPR059226">
    <property type="entry name" value="Choice_anch_Q_dom"/>
</dbReference>
<organism evidence="6 7">
    <name type="scientific">Pedosphaera parvula (strain Ellin514)</name>
    <dbReference type="NCBI Taxonomy" id="320771"/>
    <lineage>
        <taxon>Bacteria</taxon>
        <taxon>Pseudomonadati</taxon>
        <taxon>Verrucomicrobiota</taxon>
        <taxon>Pedosphaerae</taxon>
        <taxon>Pedosphaerales</taxon>
        <taxon>Pedosphaeraceae</taxon>
        <taxon>Pedosphaera</taxon>
    </lineage>
</organism>
<proteinExistence type="predicted"/>
<evidence type="ECO:0000259" key="5">
    <source>
        <dbReference type="SMART" id="SM00736"/>
    </source>
</evidence>
<feature type="domain" description="Dystroglycan-type cadherin-like" evidence="5">
    <location>
        <begin position="3109"/>
        <end position="3205"/>
    </location>
</feature>
<dbReference type="InterPro" id="IPR011050">
    <property type="entry name" value="Pectin_lyase_fold/virulence"/>
</dbReference>
<feature type="signal peptide" evidence="4">
    <location>
        <begin position="1"/>
        <end position="37"/>
    </location>
</feature>
<keyword evidence="2" id="KW-0677">Repeat</keyword>